<dbReference type="Proteomes" id="UP001296873">
    <property type="component" value="Unassembled WGS sequence"/>
</dbReference>
<protein>
    <recommendedName>
        <fullName evidence="7">Conjugal transfer protein TrbG</fullName>
    </recommendedName>
</protein>
<reference evidence="5 6" key="1">
    <citation type="journal article" date="2020" name="Microorganisms">
        <title>Osmotic Adaptation and Compatible Solute Biosynthesis of Phototrophic Bacteria as Revealed from Genome Analyses.</title>
        <authorList>
            <person name="Imhoff J.F."/>
            <person name="Rahn T."/>
            <person name="Kunzel S."/>
            <person name="Keller A."/>
            <person name="Neulinger S.C."/>
        </authorList>
    </citation>
    <scope>NUCLEOTIDE SEQUENCE [LARGE SCALE GENOMIC DNA]</scope>
    <source>
        <strain evidence="5 6">DSM 9895</strain>
    </source>
</reference>
<name>A0ABS1DAK1_9PROT</name>
<accession>A0ABS1DAK1</accession>
<comment type="caution">
    <text evidence="5">The sequence shown here is derived from an EMBL/GenBank/DDBJ whole genome shotgun (WGS) entry which is preliminary data.</text>
</comment>
<dbReference type="InterPro" id="IPR010258">
    <property type="entry name" value="Conjugal_tfr_TrbG/VirB9/CagX"/>
</dbReference>
<dbReference type="CDD" id="cd06911">
    <property type="entry name" value="VirB9_CagX_TrbG"/>
    <property type="match status" value="1"/>
</dbReference>
<feature type="region of interest" description="Disordered" evidence="3">
    <location>
        <begin position="28"/>
        <end position="71"/>
    </location>
</feature>
<keyword evidence="6" id="KW-1185">Reference proteome</keyword>
<gene>
    <name evidence="5" type="ORF">CKO28_02625</name>
</gene>
<keyword evidence="2 4" id="KW-0732">Signal</keyword>
<evidence type="ECO:0000313" key="5">
    <source>
        <dbReference type="EMBL" id="MBK1666937.1"/>
    </source>
</evidence>
<dbReference type="InterPro" id="IPR033645">
    <property type="entry name" value="VirB9/CagX/TrbG_C"/>
</dbReference>
<evidence type="ECO:0000256" key="3">
    <source>
        <dbReference type="SAM" id="MobiDB-lite"/>
    </source>
</evidence>
<comment type="similarity">
    <text evidence="1">Belongs to the TrbG/VirB9 family.</text>
</comment>
<feature type="region of interest" description="Disordered" evidence="3">
    <location>
        <begin position="236"/>
        <end position="287"/>
    </location>
</feature>
<feature type="signal peptide" evidence="4">
    <location>
        <begin position="1"/>
        <end position="20"/>
    </location>
</feature>
<evidence type="ECO:0000256" key="1">
    <source>
        <dbReference type="ARBA" id="ARBA00006135"/>
    </source>
</evidence>
<feature type="compositionally biased region" description="Low complexity" evidence="3">
    <location>
        <begin position="46"/>
        <end position="71"/>
    </location>
</feature>
<evidence type="ECO:0000256" key="4">
    <source>
        <dbReference type="SAM" id="SignalP"/>
    </source>
</evidence>
<dbReference type="RefSeq" id="WP_200338995.1">
    <property type="nucleotide sequence ID" value="NZ_NRRL01000003.1"/>
</dbReference>
<feature type="region of interest" description="Disordered" evidence="3">
    <location>
        <begin position="396"/>
        <end position="418"/>
    </location>
</feature>
<dbReference type="EMBL" id="NRRL01000003">
    <property type="protein sequence ID" value="MBK1666937.1"/>
    <property type="molecule type" value="Genomic_DNA"/>
</dbReference>
<dbReference type="InterPro" id="IPR038161">
    <property type="entry name" value="VirB9/CagX/TrbG_C_sf"/>
</dbReference>
<evidence type="ECO:0008006" key="7">
    <source>
        <dbReference type="Google" id="ProtNLM"/>
    </source>
</evidence>
<dbReference type="Pfam" id="PF03524">
    <property type="entry name" value="CagX"/>
    <property type="match status" value="1"/>
</dbReference>
<dbReference type="Gene3D" id="2.60.40.2500">
    <property type="match status" value="1"/>
</dbReference>
<evidence type="ECO:0000313" key="6">
    <source>
        <dbReference type="Proteomes" id="UP001296873"/>
    </source>
</evidence>
<organism evidence="5 6">
    <name type="scientific">Rhodovibrio sodomensis</name>
    <dbReference type="NCBI Taxonomy" id="1088"/>
    <lineage>
        <taxon>Bacteria</taxon>
        <taxon>Pseudomonadati</taxon>
        <taxon>Pseudomonadota</taxon>
        <taxon>Alphaproteobacteria</taxon>
        <taxon>Rhodospirillales</taxon>
        <taxon>Rhodovibrionaceae</taxon>
        <taxon>Rhodovibrio</taxon>
    </lineage>
</organism>
<proteinExistence type="inferred from homology"/>
<sequence>MLKSLAGGAVLALLASTALAQTVAPPNAGPGGNAYQSQPYYDPIYQTGSQQTSGQGRQGMAPQQQPYVSPQQVERARRQSEGDYKPIDRSLTVPLGLTQDAWANPIDNMSNGQVAPGVVRFRWSPELVMPVRLRESMVTMVTLPEWETVADVILGENYYFEAMIVRENTIALRAAASGVDTSATIIGGSGNAYNLYLRAESTATKQLTDVSVFIDAAPASPRHGWFRSQGGLNGALPRAMDGGQNTPTDGAPRLPGPPKGSAEGQGEIAAPDTSPAPEGTKPASPLGADIAGSKFYIPKHEMRFVHKMFEVSDGDRAIAPELVYTNGRFTFLHYGDKAATIDLPVVYRVVDGVETLVNTRIIGDQNEVLVVEALGDFVLRSGRRIVCVLRVQDRDRQKPPQMQDEQSVRDAVEQAEGN</sequence>
<feature type="chain" id="PRO_5046384618" description="Conjugal transfer protein TrbG" evidence="4">
    <location>
        <begin position="21"/>
        <end position="418"/>
    </location>
</feature>
<evidence type="ECO:0000256" key="2">
    <source>
        <dbReference type="ARBA" id="ARBA00022729"/>
    </source>
</evidence>